<dbReference type="InterPro" id="IPR025867">
    <property type="entry name" value="MnmE_helical"/>
</dbReference>
<evidence type="ECO:0000313" key="10">
    <source>
        <dbReference type="EMBL" id="MEM5947515.1"/>
    </source>
</evidence>
<dbReference type="Pfam" id="PF12631">
    <property type="entry name" value="MnmE_helical"/>
    <property type="match status" value="1"/>
</dbReference>
<dbReference type="CDD" id="cd14858">
    <property type="entry name" value="TrmE_N"/>
    <property type="match status" value="1"/>
</dbReference>
<dbReference type="InterPro" id="IPR006073">
    <property type="entry name" value="GTP-bd"/>
</dbReference>
<dbReference type="InterPro" id="IPR031168">
    <property type="entry name" value="G_TrmE"/>
</dbReference>
<dbReference type="Pfam" id="PF10396">
    <property type="entry name" value="TrmE_N"/>
    <property type="match status" value="1"/>
</dbReference>
<gene>
    <name evidence="7 10" type="primary">mnmE</name>
    <name evidence="7" type="synonym">trmE</name>
    <name evidence="10" type="ORF">WKV44_03055</name>
</gene>
<keyword evidence="4 7" id="KW-0460">Magnesium</keyword>
<proteinExistence type="inferred from homology"/>
<feature type="binding site" evidence="7">
    <location>
        <begin position="273"/>
        <end position="276"/>
    </location>
    <ligand>
        <name>GTP</name>
        <dbReference type="ChEBI" id="CHEBI:37565"/>
    </ligand>
</feature>
<evidence type="ECO:0000256" key="4">
    <source>
        <dbReference type="ARBA" id="ARBA00022842"/>
    </source>
</evidence>
<dbReference type="SUPFAM" id="SSF116878">
    <property type="entry name" value="TrmE connector domain"/>
    <property type="match status" value="1"/>
</dbReference>
<evidence type="ECO:0000256" key="5">
    <source>
        <dbReference type="ARBA" id="ARBA00022958"/>
    </source>
</evidence>
<dbReference type="InterPro" id="IPR018948">
    <property type="entry name" value="GTP-bd_TrmE_N"/>
</dbReference>
<organism evidence="10 11">
    <name type="scientific">Rarispira pelagica</name>
    <dbReference type="NCBI Taxonomy" id="3141764"/>
    <lineage>
        <taxon>Bacteria</taxon>
        <taxon>Pseudomonadati</taxon>
        <taxon>Spirochaetota</taxon>
        <taxon>Spirochaetia</taxon>
        <taxon>Winmispirales</taxon>
        <taxon>Winmispiraceae</taxon>
        <taxon>Rarispira</taxon>
    </lineage>
</organism>
<keyword evidence="7" id="KW-0479">Metal-binding</keyword>
<evidence type="ECO:0000256" key="8">
    <source>
        <dbReference type="RuleBase" id="RU003313"/>
    </source>
</evidence>
<comment type="function">
    <text evidence="7">Exhibits a very high intrinsic GTPase hydrolysis rate. Involved in the addition of a carboxymethylaminomethyl (cmnm) group at the wobble position (U34) of certain tRNAs, forming tRNA-cmnm(5)s(2)U34.</text>
</comment>
<feature type="binding site" evidence="7">
    <location>
        <position position="126"/>
    </location>
    <ligand>
        <name>(6S)-5-formyl-5,6,7,8-tetrahydrofolate</name>
        <dbReference type="ChEBI" id="CHEBI:57457"/>
    </ligand>
</feature>
<feature type="binding site" evidence="7">
    <location>
        <begin position="248"/>
        <end position="254"/>
    </location>
    <ligand>
        <name>GTP</name>
        <dbReference type="ChEBI" id="CHEBI:37565"/>
    </ligand>
</feature>
<dbReference type="Gene3D" id="1.20.120.430">
    <property type="entry name" value="tRNA modification GTPase MnmE domain 2"/>
    <property type="match status" value="1"/>
</dbReference>
<dbReference type="PANTHER" id="PTHR42714">
    <property type="entry name" value="TRNA MODIFICATION GTPASE GTPBP3"/>
    <property type="match status" value="1"/>
</dbReference>
<feature type="binding site" evidence="7">
    <location>
        <position position="233"/>
    </location>
    <ligand>
        <name>Mg(2+)</name>
        <dbReference type="ChEBI" id="CHEBI:18420"/>
    </ligand>
</feature>
<feature type="binding site" evidence="7">
    <location>
        <position position="250"/>
    </location>
    <ligand>
        <name>K(+)</name>
        <dbReference type="ChEBI" id="CHEBI:29103"/>
    </ligand>
</feature>
<keyword evidence="11" id="KW-1185">Reference proteome</keyword>
<keyword evidence="5 7" id="KW-0630">Potassium</keyword>
<keyword evidence="2 7" id="KW-0819">tRNA processing</keyword>
<comment type="cofactor">
    <cofactor evidence="7">
        <name>K(+)</name>
        <dbReference type="ChEBI" id="CHEBI:29103"/>
    </cofactor>
    <text evidence="7">Binds 1 potassium ion per subunit.</text>
</comment>
<comment type="subcellular location">
    <subcellularLocation>
        <location evidence="7">Cytoplasm</location>
    </subcellularLocation>
</comment>
<dbReference type="EC" id="3.6.-.-" evidence="7"/>
<evidence type="ECO:0000256" key="1">
    <source>
        <dbReference type="ARBA" id="ARBA00011043"/>
    </source>
</evidence>
<dbReference type="Proteomes" id="UP001466331">
    <property type="component" value="Unassembled WGS sequence"/>
</dbReference>
<accession>A0ABU9UC14</accession>
<dbReference type="PROSITE" id="PS51709">
    <property type="entry name" value="G_TRME"/>
    <property type="match status" value="1"/>
</dbReference>
<dbReference type="InterPro" id="IPR027266">
    <property type="entry name" value="TrmE/GcvT-like"/>
</dbReference>
<feature type="domain" description="TrmE-type G" evidence="9">
    <location>
        <begin position="219"/>
        <end position="370"/>
    </location>
</feature>
<evidence type="ECO:0000256" key="3">
    <source>
        <dbReference type="ARBA" id="ARBA00022741"/>
    </source>
</evidence>
<dbReference type="SUPFAM" id="SSF52540">
    <property type="entry name" value="P-loop containing nucleoside triphosphate hydrolases"/>
    <property type="match status" value="1"/>
</dbReference>
<dbReference type="NCBIfam" id="TIGR00231">
    <property type="entry name" value="small_GTP"/>
    <property type="match status" value="1"/>
</dbReference>
<keyword evidence="7" id="KW-0378">Hydrolase</keyword>
<feature type="binding site" evidence="7">
    <location>
        <position position="253"/>
    </location>
    <ligand>
        <name>K(+)</name>
        <dbReference type="ChEBI" id="CHEBI:29103"/>
    </ligand>
</feature>
<dbReference type="InterPro" id="IPR027417">
    <property type="entry name" value="P-loop_NTPase"/>
</dbReference>
<comment type="caution">
    <text evidence="10">The sequence shown here is derived from an EMBL/GenBank/DDBJ whole genome shotgun (WGS) entry which is preliminary data.</text>
</comment>
<feature type="binding site" evidence="7">
    <location>
        <position position="87"/>
    </location>
    <ligand>
        <name>(6S)-5-formyl-5,6,7,8-tetrahydrofolate</name>
        <dbReference type="ChEBI" id="CHEBI:57457"/>
    </ligand>
</feature>
<dbReference type="EMBL" id="JBCHKQ010000001">
    <property type="protein sequence ID" value="MEM5947515.1"/>
    <property type="molecule type" value="Genomic_DNA"/>
</dbReference>
<dbReference type="HAMAP" id="MF_00379">
    <property type="entry name" value="GTPase_MnmE"/>
    <property type="match status" value="1"/>
</dbReference>
<dbReference type="Pfam" id="PF01926">
    <property type="entry name" value="MMR_HSR1"/>
    <property type="match status" value="1"/>
</dbReference>
<dbReference type="Gene3D" id="3.30.1360.120">
    <property type="entry name" value="Probable tRNA modification gtpase trme, domain 1"/>
    <property type="match status" value="1"/>
</dbReference>
<feature type="binding site" evidence="7">
    <location>
        <position position="24"/>
    </location>
    <ligand>
        <name>(6S)-5-formyl-5,6,7,8-tetrahydrofolate</name>
        <dbReference type="ChEBI" id="CHEBI:57457"/>
    </ligand>
</feature>
<feature type="binding site" evidence="7">
    <location>
        <begin position="229"/>
        <end position="234"/>
    </location>
    <ligand>
        <name>GTP</name>
        <dbReference type="ChEBI" id="CHEBI:37565"/>
    </ligand>
</feature>
<evidence type="ECO:0000313" key="11">
    <source>
        <dbReference type="Proteomes" id="UP001466331"/>
    </source>
</evidence>
<evidence type="ECO:0000259" key="9">
    <source>
        <dbReference type="PROSITE" id="PS51709"/>
    </source>
</evidence>
<reference evidence="10 11" key="1">
    <citation type="submission" date="2024-03" db="EMBL/GenBank/DDBJ databases">
        <title>Ignisphaera cupida sp. nov., a hyperthermophilic hydrolytic archaeon from a hot spring of Kamchatka, and proposal of Ignisphaeraceae fam. nov.</title>
        <authorList>
            <person name="Podosokorskaya O.A."/>
            <person name="Elcheninov A.G."/>
            <person name="Maltseva A.I."/>
            <person name="Zayulina K.S."/>
            <person name="Novikov A."/>
            <person name="Merkel A.Y."/>
        </authorList>
    </citation>
    <scope>NUCLEOTIDE SEQUENCE [LARGE SCALE GENOMIC DNA]</scope>
    <source>
        <strain evidence="10 11">38H-sp</strain>
    </source>
</reference>
<dbReference type="NCBIfam" id="TIGR00450">
    <property type="entry name" value="mnmE_trmE_thdF"/>
    <property type="match status" value="1"/>
</dbReference>
<keyword evidence="6 7" id="KW-0342">GTP-binding</keyword>
<dbReference type="CDD" id="cd04164">
    <property type="entry name" value="trmE"/>
    <property type="match status" value="1"/>
</dbReference>
<dbReference type="InterPro" id="IPR027368">
    <property type="entry name" value="MnmE_dom2"/>
</dbReference>
<dbReference type="PANTHER" id="PTHR42714:SF2">
    <property type="entry name" value="TRNA MODIFICATION GTPASE GTPBP3, MITOCHONDRIAL"/>
    <property type="match status" value="1"/>
</dbReference>
<keyword evidence="7" id="KW-0963">Cytoplasm</keyword>
<protein>
    <recommendedName>
        <fullName evidence="7">tRNA modification GTPase MnmE</fullName>
        <ecNumber evidence="7">3.6.-.-</ecNumber>
    </recommendedName>
</protein>
<dbReference type="InterPro" id="IPR005225">
    <property type="entry name" value="Small_GTP-bd"/>
</dbReference>
<sequence>MYQLDDNIAALATPWGKSAIAIIRLSGRDSLINLDKIFKGKKKPSATEGYTIIYGHIIDPATEEKIDEVLISIFKAPNSYTGENSAEINCHGNPVGIQRILNILYTNGFREAEPGEFTLRAFINRKMDLTRAEAVQEIVSAKTEQARELALHKLEGKLFSEIDSIKQEILSTIAQVELMLDYPEEDANININTDKLTDSIERIKNLLGTYKTGRILKEGIKIALAGNTNAGKSSLFNLMLKEDRAIVSDIHGTTRDYLESWLSIKGMPVLLYDTAGIRKSEDPIEAEGIKRSRLLMESSNLVIYIVDSTIGITDEDDDNISSIEKIKKIIKVWNKTDLSKKSPPAGFIPLSCKTGEGFKELEDAIIRSVSIAAVEDTHTIVIDSDRQKRCLEESMDALFHALDAISNGEPLDIVAVPLRAALNSLGELTGEINSEDILEQIFCNFCVGK</sequence>
<keyword evidence="3 7" id="KW-0547">Nucleotide-binding</keyword>
<name>A0ABU9UC14_9SPIR</name>
<feature type="binding site" evidence="7">
    <location>
        <position position="229"/>
    </location>
    <ligand>
        <name>K(+)</name>
        <dbReference type="ChEBI" id="CHEBI:29103"/>
    </ligand>
</feature>
<dbReference type="RefSeq" id="WP_420068963.1">
    <property type="nucleotide sequence ID" value="NZ_JBCHKQ010000001.1"/>
</dbReference>
<comment type="caution">
    <text evidence="7">Lacks conserved residue(s) required for the propagation of feature annotation.</text>
</comment>
<feature type="binding site" evidence="7">
    <location>
        <position position="449"/>
    </location>
    <ligand>
        <name>(6S)-5-formyl-5,6,7,8-tetrahydrofolate</name>
        <dbReference type="ChEBI" id="CHEBI:57457"/>
    </ligand>
</feature>
<evidence type="ECO:0000256" key="2">
    <source>
        <dbReference type="ARBA" id="ARBA00022694"/>
    </source>
</evidence>
<feature type="binding site" evidence="7">
    <location>
        <position position="254"/>
    </location>
    <ligand>
        <name>Mg(2+)</name>
        <dbReference type="ChEBI" id="CHEBI:18420"/>
    </ligand>
</feature>
<dbReference type="InterPro" id="IPR004520">
    <property type="entry name" value="GTPase_MnmE"/>
</dbReference>
<comment type="subunit">
    <text evidence="7">Homodimer. Heterotetramer of two MnmE and two MnmG subunits.</text>
</comment>
<feature type="binding site" evidence="7">
    <location>
        <position position="248"/>
    </location>
    <ligand>
        <name>K(+)</name>
        <dbReference type="ChEBI" id="CHEBI:29103"/>
    </ligand>
</feature>
<evidence type="ECO:0000256" key="7">
    <source>
        <dbReference type="HAMAP-Rule" id="MF_00379"/>
    </source>
</evidence>
<comment type="similarity">
    <text evidence="1 7 8">Belongs to the TRAFAC class TrmE-Era-EngA-EngB-Septin-like GTPase superfamily. TrmE GTPase family.</text>
</comment>
<evidence type="ECO:0000256" key="6">
    <source>
        <dbReference type="ARBA" id="ARBA00023134"/>
    </source>
</evidence>
<dbReference type="Gene3D" id="3.40.50.300">
    <property type="entry name" value="P-loop containing nucleotide triphosphate hydrolases"/>
    <property type="match status" value="1"/>
</dbReference>